<feature type="domain" description="Aldehyde dehydrogenase" evidence="4">
    <location>
        <begin position="94"/>
        <end position="553"/>
    </location>
</feature>
<dbReference type="InterPro" id="IPR016162">
    <property type="entry name" value="Ald_DH_N"/>
</dbReference>
<evidence type="ECO:0000256" key="2">
    <source>
        <dbReference type="ARBA" id="ARBA00023002"/>
    </source>
</evidence>
<feature type="region of interest" description="Disordered" evidence="3">
    <location>
        <begin position="1"/>
        <end position="31"/>
    </location>
</feature>
<dbReference type="Proteomes" id="UP000319769">
    <property type="component" value="Unassembled WGS sequence"/>
</dbReference>
<dbReference type="InterPro" id="IPR015590">
    <property type="entry name" value="Aldehyde_DH_dom"/>
</dbReference>
<accession>A0A5N0VE95</accession>
<name>A0A5N0VE95_9PSEU</name>
<dbReference type="GO" id="GO:0004777">
    <property type="term" value="F:succinate-semialdehyde dehydrogenase (NAD+) activity"/>
    <property type="evidence" value="ECO:0007669"/>
    <property type="project" value="TreeGrafter"/>
</dbReference>
<comment type="similarity">
    <text evidence="1">Belongs to the aldehyde dehydrogenase family.</text>
</comment>
<dbReference type="SUPFAM" id="SSF53720">
    <property type="entry name" value="ALDH-like"/>
    <property type="match status" value="1"/>
</dbReference>
<dbReference type="FunFam" id="3.40.309.10:FF:000004">
    <property type="entry name" value="Succinate-semialdehyde dehydrogenase I"/>
    <property type="match status" value="1"/>
</dbReference>
<evidence type="ECO:0000313" key="5">
    <source>
        <dbReference type="EMBL" id="KAA9164385.1"/>
    </source>
</evidence>
<dbReference type="Gene3D" id="3.40.605.10">
    <property type="entry name" value="Aldehyde Dehydrogenase, Chain A, domain 1"/>
    <property type="match status" value="1"/>
</dbReference>
<dbReference type="PANTHER" id="PTHR43353">
    <property type="entry name" value="SUCCINATE-SEMIALDEHYDE DEHYDROGENASE, MITOCHONDRIAL"/>
    <property type="match status" value="1"/>
</dbReference>
<keyword evidence="6" id="KW-1185">Reference proteome</keyword>
<dbReference type="PANTHER" id="PTHR43353:SF5">
    <property type="entry name" value="SUCCINATE-SEMIALDEHYDE DEHYDROGENASE, MITOCHONDRIAL"/>
    <property type="match status" value="1"/>
</dbReference>
<dbReference type="CDD" id="cd07103">
    <property type="entry name" value="ALDH_F5_SSADH_GabD"/>
    <property type="match status" value="1"/>
</dbReference>
<dbReference type="GO" id="GO:0009450">
    <property type="term" value="P:gamma-aminobutyric acid catabolic process"/>
    <property type="evidence" value="ECO:0007669"/>
    <property type="project" value="TreeGrafter"/>
</dbReference>
<dbReference type="AlphaFoldDB" id="A0A5N0VE95"/>
<evidence type="ECO:0000256" key="1">
    <source>
        <dbReference type="ARBA" id="ARBA00009986"/>
    </source>
</evidence>
<dbReference type="InterPro" id="IPR016161">
    <property type="entry name" value="Ald_DH/histidinol_DH"/>
</dbReference>
<protein>
    <submittedName>
        <fullName evidence="5">NAD-dependent succinate-semialdehyde dehydrogenase</fullName>
    </submittedName>
</protein>
<dbReference type="FunFam" id="3.40.605.10:FF:000007">
    <property type="entry name" value="NAD/NADP-dependent betaine aldehyde dehydrogenase"/>
    <property type="match status" value="1"/>
</dbReference>
<dbReference type="InterPro" id="IPR050740">
    <property type="entry name" value="Aldehyde_DH_Superfamily"/>
</dbReference>
<keyword evidence="2" id="KW-0560">Oxidoreductase</keyword>
<gene>
    <name evidence="5" type="ORF">FPZ12_007260</name>
</gene>
<comment type="caution">
    <text evidence="5">The sequence shown here is derived from an EMBL/GenBank/DDBJ whole genome shotgun (WGS) entry which is preliminary data.</text>
</comment>
<dbReference type="EMBL" id="VMNW02000007">
    <property type="protein sequence ID" value="KAA9164385.1"/>
    <property type="molecule type" value="Genomic_DNA"/>
</dbReference>
<reference evidence="5" key="1">
    <citation type="submission" date="2019-09" db="EMBL/GenBank/DDBJ databases">
        <authorList>
            <person name="Teo W.F.A."/>
            <person name="Duangmal K."/>
        </authorList>
    </citation>
    <scope>NUCLEOTIDE SEQUENCE [LARGE SCALE GENOMIC DNA]</scope>
    <source>
        <strain evidence="5">K81G1</strain>
    </source>
</reference>
<proteinExistence type="inferred from homology"/>
<dbReference type="InterPro" id="IPR016163">
    <property type="entry name" value="Ald_DH_C"/>
</dbReference>
<sequence length="560" mass="58483">MGRRGQAGLPVDDGLARRRAQDARAGHRAALQRQPWRACPGVLHVDRRQDARFRRRLVPEGVPGLMSVSQVDTAVGPAAGERLPCSPFVLGEWVSPGTGASSFVVENPADGSPVASVAAAGQSDVERALCSADEAAAVWAGTGGWDRAQVLRAVAAVLRGWAIDAGRVLSREQGKPLAQAVWEIEASADQFDWYADEARRIYGRVVPAKDAGHRIQVVREPVGVVAAFSSWNFPALLAARKLAPALAAGCPVVICPPPEAPLSTMLLAEACRRAGLPAGVLAVLPGDPAELSEPVLRSPVVRKVTLTGSVPVGRILLGVAAAGIKSTSMELGGHAPVLVFDDVDVRAVAAMCVAGKFRNAGQVCASPSRFFVQRGALEEFTDEFVRQTERLRLGDGLDSASDVGPLINERRVAATEELIADAVGKGATVLTGGGIDPGLGRTFFKPTVLGAATSEMKVMTDEPFAPVAPIIPFDTVDDALREANAVPFGLASYVFTNRMDRATAAAEGLQAGMVGVNTLALATAEAPFGGVKESGFGREGGAEGIEDYLVSKYINTVPAL</sequence>
<feature type="compositionally biased region" description="Basic and acidic residues" evidence="3">
    <location>
        <begin position="14"/>
        <end position="25"/>
    </location>
</feature>
<evidence type="ECO:0000256" key="3">
    <source>
        <dbReference type="SAM" id="MobiDB-lite"/>
    </source>
</evidence>
<organism evidence="5 6">
    <name type="scientific">Amycolatopsis acidicola</name>
    <dbReference type="NCBI Taxonomy" id="2596893"/>
    <lineage>
        <taxon>Bacteria</taxon>
        <taxon>Bacillati</taxon>
        <taxon>Actinomycetota</taxon>
        <taxon>Actinomycetes</taxon>
        <taxon>Pseudonocardiales</taxon>
        <taxon>Pseudonocardiaceae</taxon>
        <taxon>Amycolatopsis</taxon>
    </lineage>
</organism>
<evidence type="ECO:0000259" key="4">
    <source>
        <dbReference type="Pfam" id="PF00171"/>
    </source>
</evidence>
<dbReference type="Pfam" id="PF00171">
    <property type="entry name" value="Aldedh"/>
    <property type="match status" value="1"/>
</dbReference>
<evidence type="ECO:0000313" key="6">
    <source>
        <dbReference type="Proteomes" id="UP000319769"/>
    </source>
</evidence>
<dbReference type="Gene3D" id="3.40.309.10">
    <property type="entry name" value="Aldehyde Dehydrogenase, Chain A, domain 2"/>
    <property type="match status" value="1"/>
</dbReference>
<dbReference type="OrthoDB" id="6882680at2"/>